<dbReference type="GO" id="GO:0035556">
    <property type="term" value="P:intracellular signal transduction"/>
    <property type="evidence" value="ECO:0007669"/>
    <property type="project" value="InterPro"/>
</dbReference>
<dbReference type="Pfam" id="PF23289">
    <property type="entry name" value="Spectrin_5"/>
    <property type="match status" value="1"/>
</dbReference>
<dbReference type="PANTHER" id="PTHR22826">
    <property type="entry name" value="RHO GUANINE EXCHANGE FACTOR-RELATED"/>
    <property type="match status" value="1"/>
</dbReference>
<evidence type="ECO:0000313" key="6">
    <source>
        <dbReference type="Proteomes" id="UP000001593"/>
    </source>
</evidence>
<evidence type="ECO:0000256" key="2">
    <source>
        <dbReference type="ARBA" id="ARBA00049987"/>
    </source>
</evidence>
<dbReference type="InterPro" id="IPR011993">
    <property type="entry name" value="PH-like_dom_sf"/>
</dbReference>
<dbReference type="EMBL" id="DS469833">
    <property type="protein sequence ID" value="EDO32328.1"/>
    <property type="molecule type" value="Genomic_DNA"/>
</dbReference>
<evidence type="ECO:0008006" key="7">
    <source>
        <dbReference type="Google" id="ProtNLM"/>
    </source>
</evidence>
<sequence length="792" mass="91255">GFTFIIDKRKSKWSSLNNTLSKLQKTFPDRVNCVYVLKPQGFMQRFIGGSLSSEDAQAAFRIVVLGTVSDLLKYVTRDQLTTDLDGEFDYKHDEWVQHRTAIERLEKTIYQLECRMDSHRQQLSKTEILSSIQDMEHTLDTQQEIWKDIKEDIASAHLTGKKVAVSSNSSSYYHHFHNMTPDVKANTTELEGLLQRLYQSEEDFGKFWVDHEKRIRQGLEFSFFEQEIGQVTGLILTATGHVTAMNDVGDSRAAAEVLLDDARKFAEKSQGHIERALGLAARGIDMAENGHYSRDTIRLRSEELRQLCSDFTEHARKREHHLKVAMDIHEILEQVSKWCTRGVDLLASQPVEKFQSSDGAQNSLKEIENFLKDRQGISLKKLNKLEQMGKELGNKHLSCKVKDCLKRIGEVNQMMTKRENSLKRLVVKRPVQPVKALPANSNKEDEKNKINSSIQGTYPKCSFWGQFQGSDVTDGVDTPEVIKKRSQIMAELVTTEKDYVRDLDHIVRGYLHEFERAAGKIPIELFDQRETIFGNIEEILEFHRCDFLEELNKCSETPKSVGKVFTERRGEFEKYALYCKNKPASEALQQQLINVPYIRECQANLGHKLPLTAYLLKPVQRITKYQLLLREMMKNTKNDRIAYMNLMEAFHAMQNVLRHLNDVMHSSGLKGYHGNLGDLGKLLLQDPFLVWYTGARRKLPPLKGSQRQVFLYEKMVIFSKREEDSTTKDAVTYHFKNSIKTSDVGITETINGAPLKFELWLPGRTEVFLLQANNSEIKERWISEIRSVLLHQ</sequence>
<evidence type="ECO:0000259" key="3">
    <source>
        <dbReference type="PROSITE" id="PS50003"/>
    </source>
</evidence>
<dbReference type="InParanoid" id="A7SVF8"/>
<dbReference type="PhylomeDB" id="A7SVF8"/>
<dbReference type="SUPFAM" id="SSF48065">
    <property type="entry name" value="DBL homology domain (DH-domain)"/>
    <property type="match status" value="1"/>
</dbReference>
<name>A7SVF8_NEMVE</name>
<feature type="non-terminal residue" evidence="5">
    <location>
        <position position="1"/>
    </location>
</feature>
<feature type="non-terminal residue" evidence="5">
    <location>
        <position position="792"/>
    </location>
</feature>
<dbReference type="SMART" id="SM00233">
    <property type="entry name" value="PH"/>
    <property type="match status" value="1"/>
</dbReference>
<dbReference type="InterPro" id="IPR018159">
    <property type="entry name" value="Spectrin/alpha-actinin"/>
</dbReference>
<dbReference type="GO" id="GO:0005737">
    <property type="term" value="C:cytoplasm"/>
    <property type="evidence" value="ECO:0000318"/>
    <property type="project" value="GO_Central"/>
</dbReference>
<proteinExistence type="inferred from homology"/>
<dbReference type="PROSITE" id="PS50010">
    <property type="entry name" value="DH_2"/>
    <property type="match status" value="1"/>
</dbReference>
<dbReference type="Pfam" id="PF13716">
    <property type="entry name" value="CRAL_TRIO_2"/>
    <property type="match status" value="1"/>
</dbReference>
<dbReference type="Gene3D" id="2.30.29.30">
    <property type="entry name" value="Pleckstrin-homology domain (PH domain)/Phosphotyrosine-binding domain (PTB)"/>
    <property type="match status" value="1"/>
</dbReference>
<evidence type="ECO:0000313" key="5">
    <source>
        <dbReference type="EMBL" id="EDO32328.1"/>
    </source>
</evidence>
<dbReference type="GO" id="GO:0005085">
    <property type="term" value="F:guanyl-nucleotide exchange factor activity"/>
    <property type="evidence" value="ECO:0000318"/>
    <property type="project" value="GO_Central"/>
</dbReference>
<evidence type="ECO:0000259" key="4">
    <source>
        <dbReference type="PROSITE" id="PS50010"/>
    </source>
</evidence>
<keyword evidence="1" id="KW-0344">Guanine-nucleotide releasing factor</keyword>
<dbReference type="PROSITE" id="PS00741">
    <property type="entry name" value="DH_1"/>
    <property type="match status" value="1"/>
</dbReference>
<dbReference type="STRING" id="45351.A7SVF8"/>
<feature type="domain" description="PH" evidence="3">
    <location>
        <begin position="689"/>
        <end position="790"/>
    </location>
</feature>
<gene>
    <name evidence="5" type="ORF">NEMVEDRAFT_v1g10632</name>
</gene>
<organism evidence="5 6">
    <name type="scientific">Nematostella vectensis</name>
    <name type="common">Starlet sea anemone</name>
    <dbReference type="NCBI Taxonomy" id="45351"/>
    <lineage>
        <taxon>Eukaryota</taxon>
        <taxon>Metazoa</taxon>
        <taxon>Cnidaria</taxon>
        <taxon>Anthozoa</taxon>
        <taxon>Hexacorallia</taxon>
        <taxon>Actiniaria</taxon>
        <taxon>Edwardsiidae</taxon>
        <taxon>Nematostella</taxon>
    </lineage>
</organism>
<comment type="similarity">
    <text evidence="2">Belongs to the MCF2 family.</text>
</comment>
<dbReference type="InterPro" id="IPR001331">
    <property type="entry name" value="GDS_CDC24_CS"/>
</dbReference>
<protein>
    <recommendedName>
        <fullName evidence="7">Guanine nucleotide exchange factor DBS</fullName>
    </recommendedName>
</protein>
<dbReference type="PANTHER" id="PTHR22826:SF211">
    <property type="entry name" value="LD43457P"/>
    <property type="match status" value="1"/>
</dbReference>
<dbReference type="InterPro" id="IPR001849">
    <property type="entry name" value="PH_domain"/>
</dbReference>
<dbReference type="InterPro" id="IPR056466">
    <property type="entry name" value="Spectrin_DBS"/>
</dbReference>
<dbReference type="PROSITE" id="PS50003">
    <property type="entry name" value="PH_DOMAIN"/>
    <property type="match status" value="1"/>
</dbReference>
<dbReference type="CDD" id="cd00176">
    <property type="entry name" value="SPEC"/>
    <property type="match status" value="1"/>
</dbReference>
<dbReference type="InterPro" id="IPR055251">
    <property type="entry name" value="SOS1_NGEF_PH"/>
</dbReference>
<dbReference type="InterPro" id="IPR035899">
    <property type="entry name" value="DBL_dom_sf"/>
</dbReference>
<dbReference type="HOGENOM" id="CLU_007130_1_0_1"/>
<dbReference type="InterPro" id="IPR001251">
    <property type="entry name" value="CRAL-TRIO_dom"/>
</dbReference>
<dbReference type="SUPFAM" id="SSF52087">
    <property type="entry name" value="CRAL/TRIO domain"/>
    <property type="match status" value="1"/>
</dbReference>
<dbReference type="Proteomes" id="UP000001593">
    <property type="component" value="Unassembled WGS sequence"/>
</dbReference>
<dbReference type="Gene3D" id="1.20.900.10">
    <property type="entry name" value="Dbl homology (DH) domain"/>
    <property type="match status" value="1"/>
</dbReference>
<dbReference type="InterPro" id="IPR000219">
    <property type="entry name" value="DH_dom"/>
</dbReference>
<evidence type="ECO:0000256" key="1">
    <source>
        <dbReference type="ARBA" id="ARBA00022658"/>
    </source>
</evidence>
<dbReference type="SMART" id="SM00325">
    <property type="entry name" value="RhoGEF"/>
    <property type="match status" value="1"/>
</dbReference>
<dbReference type="OMA" id="IYQFHSI"/>
<feature type="domain" description="DH" evidence="4">
    <location>
        <begin position="484"/>
        <end position="663"/>
    </location>
</feature>
<accession>A7SVF8</accession>
<dbReference type="Pfam" id="PF00621">
    <property type="entry name" value="RhoGEF"/>
    <property type="match status" value="1"/>
</dbReference>
<dbReference type="Pfam" id="PF22697">
    <property type="entry name" value="SOS1_NGEF_PH"/>
    <property type="match status" value="1"/>
</dbReference>
<dbReference type="SUPFAM" id="SSF46966">
    <property type="entry name" value="Spectrin repeat"/>
    <property type="match status" value="2"/>
</dbReference>
<dbReference type="Gene3D" id="1.20.58.60">
    <property type="match status" value="1"/>
</dbReference>
<dbReference type="InterPro" id="IPR036865">
    <property type="entry name" value="CRAL-TRIO_dom_sf"/>
</dbReference>
<dbReference type="SUPFAM" id="SSF50729">
    <property type="entry name" value="PH domain-like"/>
    <property type="match status" value="1"/>
</dbReference>
<dbReference type="InterPro" id="IPR051336">
    <property type="entry name" value="RhoGEF_Guanine_NuclExch_SF"/>
</dbReference>
<dbReference type="eggNOG" id="KOG4240">
    <property type="taxonomic scope" value="Eukaryota"/>
</dbReference>
<keyword evidence="6" id="KW-1185">Reference proteome</keyword>
<reference evidence="5 6" key="1">
    <citation type="journal article" date="2007" name="Science">
        <title>Sea anemone genome reveals ancestral eumetazoan gene repertoire and genomic organization.</title>
        <authorList>
            <person name="Putnam N.H."/>
            <person name="Srivastava M."/>
            <person name="Hellsten U."/>
            <person name="Dirks B."/>
            <person name="Chapman J."/>
            <person name="Salamov A."/>
            <person name="Terry A."/>
            <person name="Shapiro H."/>
            <person name="Lindquist E."/>
            <person name="Kapitonov V.V."/>
            <person name="Jurka J."/>
            <person name="Genikhovich G."/>
            <person name="Grigoriev I.V."/>
            <person name="Lucas S.M."/>
            <person name="Steele R.E."/>
            <person name="Finnerty J.R."/>
            <person name="Technau U."/>
            <person name="Martindale M.Q."/>
            <person name="Rokhsar D.S."/>
        </authorList>
    </citation>
    <scope>NUCLEOTIDE SEQUENCE [LARGE SCALE GENOMIC DNA]</scope>
    <source>
        <strain evidence="6">CH2 X CH6</strain>
    </source>
</reference>
<dbReference type="CDD" id="cd00160">
    <property type="entry name" value="RhoGEF"/>
    <property type="match status" value="1"/>
</dbReference>
<dbReference type="AlphaFoldDB" id="A7SVF8"/>